<dbReference type="EMBL" id="CABWKZ010000009">
    <property type="protein sequence ID" value="VXA54478.1"/>
    <property type="molecule type" value="Genomic_DNA"/>
</dbReference>
<evidence type="ECO:0000313" key="1">
    <source>
        <dbReference type="EMBL" id="VXA54478.1"/>
    </source>
</evidence>
<accession>A0A653K2N4</accession>
<dbReference type="AlphaFoldDB" id="A0A653K2N4"/>
<dbReference type="InterPro" id="IPR027417">
    <property type="entry name" value="P-loop_NTPase"/>
</dbReference>
<reference evidence="1 2" key="1">
    <citation type="submission" date="2019-10" db="EMBL/GenBank/DDBJ databases">
        <authorList>
            <person name="Karimi E."/>
        </authorList>
    </citation>
    <scope>NUCLEOTIDE SEQUENCE [LARGE SCALE GENOMIC DNA]</scope>
    <source>
        <strain evidence="1">Acinetobacter sp. 8BE</strain>
    </source>
</reference>
<protein>
    <submittedName>
        <fullName evidence="1">Zeta toxin</fullName>
    </submittedName>
</protein>
<dbReference type="PANTHER" id="PTHR39206:SF1">
    <property type="entry name" value="SLL8004 PROTEIN"/>
    <property type="match status" value="1"/>
</dbReference>
<dbReference type="PANTHER" id="PTHR39206">
    <property type="entry name" value="SLL8004 PROTEIN"/>
    <property type="match status" value="1"/>
</dbReference>
<dbReference type="Gene3D" id="3.40.50.300">
    <property type="entry name" value="P-loop containing nucleotide triphosphate hydrolases"/>
    <property type="match status" value="1"/>
</dbReference>
<sequence length="250" mass="29012">MRQSMPRIRMFAGPNGSGKSTIKEYLLPRHIGAYLNADELEKNLNQTHRLDLKIYHESLDALKLIAFLKTKKKKLNQKICNLLSQEPKLLGEHLILFAIQDIDSYLAARIIDFIRLEFLSLKISFTFETVMSHISKVEFLRMAQEQGFKTYLYYVSTVDPEINIARVQYRVSTGGHAVPELKIRDRYYRSMNLLMQAIEVSDRAFIFDNSSNGEKAAFLAEIEQADRLRINPIVTVFPVWFAERVLSEFE</sequence>
<dbReference type="Proteomes" id="UP000430404">
    <property type="component" value="Unassembled WGS sequence"/>
</dbReference>
<gene>
    <name evidence="1" type="ORF">ACI8B_170023</name>
</gene>
<proteinExistence type="predicted"/>
<name>A0A653K2N4_9GAMM</name>
<dbReference type="RefSeq" id="WP_159724758.1">
    <property type="nucleotide sequence ID" value="NZ_LR732744.1"/>
</dbReference>
<dbReference type="SUPFAM" id="SSF52540">
    <property type="entry name" value="P-loop containing nucleoside triphosphate hydrolases"/>
    <property type="match status" value="1"/>
</dbReference>
<evidence type="ECO:0000313" key="2">
    <source>
        <dbReference type="Proteomes" id="UP000430404"/>
    </source>
</evidence>
<organism evidence="1 2">
    <name type="scientific">Acinetobacter proteolyticus</name>
    <dbReference type="NCBI Taxonomy" id="1776741"/>
    <lineage>
        <taxon>Bacteria</taxon>
        <taxon>Pseudomonadati</taxon>
        <taxon>Pseudomonadota</taxon>
        <taxon>Gammaproteobacteria</taxon>
        <taxon>Moraxellales</taxon>
        <taxon>Moraxellaceae</taxon>
        <taxon>Acinetobacter</taxon>
    </lineage>
</organism>